<feature type="domain" description="3-keto-alpha-glucoside-1,2-lyase/3-keto-2-hydroxy-glucal hydratase" evidence="2">
    <location>
        <begin position="28"/>
        <end position="207"/>
    </location>
</feature>
<dbReference type="OrthoDB" id="949239at2"/>
<dbReference type="InterPro" id="IPR010496">
    <property type="entry name" value="AL/BT2_dom"/>
</dbReference>
<keyword evidence="1" id="KW-0732">Signal</keyword>
<evidence type="ECO:0000256" key="1">
    <source>
        <dbReference type="SAM" id="SignalP"/>
    </source>
</evidence>
<dbReference type="Pfam" id="PF06439">
    <property type="entry name" value="3keto-disac_hyd"/>
    <property type="match status" value="1"/>
</dbReference>
<dbReference type="RefSeq" id="WP_147206345.1">
    <property type="nucleotide sequence ID" value="NZ_BJYT01000046.1"/>
</dbReference>
<dbReference type="GO" id="GO:0016787">
    <property type="term" value="F:hydrolase activity"/>
    <property type="evidence" value="ECO:0007669"/>
    <property type="project" value="UniProtKB-KW"/>
</dbReference>
<feature type="signal peptide" evidence="1">
    <location>
        <begin position="1"/>
        <end position="18"/>
    </location>
</feature>
<dbReference type="Gene3D" id="2.60.120.560">
    <property type="entry name" value="Exo-inulinase, domain 1"/>
    <property type="match status" value="1"/>
</dbReference>
<evidence type="ECO:0000313" key="3">
    <source>
        <dbReference type="EMBL" id="GEO12225.1"/>
    </source>
</evidence>
<proteinExistence type="predicted"/>
<feature type="chain" id="PRO_5022230522" evidence="1">
    <location>
        <begin position="19"/>
        <end position="210"/>
    </location>
</feature>
<evidence type="ECO:0000259" key="2">
    <source>
        <dbReference type="Pfam" id="PF06439"/>
    </source>
</evidence>
<keyword evidence="4" id="KW-1185">Reference proteome</keyword>
<protein>
    <submittedName>
        <fullName evidence="3">Glycosyl hydrolase</fullName>
    </submittedName>
</protein>
<comment type="caution">
    <text evidence="3">The sequence shown here is derived from an EMBL/GenBank/DDBJ whole genome shotgun (WGS) entry which is preliminary data.</text>
</comment>
<accession>A0A512BK04</accession>
<organism evidence="3 4">
    <name type="scientific">Segetibacter aerophilus</name>
    <dbReference type="NCBI Taxonomy" id="670293"/>
    <lineage>
        <taxon>Bacteria</taxon>
        <taxon>Pseudomonadati</taxon>
        <taxon>Bacteroidota</taxon>
        <taxon>Chitinophagia</taxon>
        <taxon>Chitinophagales</taxon>
        <taxon>Chitinophagaceae</taxon>
        <taxon>Segetibacter</taxon>
    </lineage>
</organism>
<name>A0A512BK04_9BACT</name>
<reference evidence="3 4" key="1">
    <citation type="submission" date="2019-07" db="EMBL/GenBank/DDBJ databases">
        <title>Whole genome shotgun sequence of Segetibacter aerophilus NBRC 106135.</title>
        <authorList>
            <person name="Hosoyama A."/>
            <person name="Uohara A."/>
            <person name="Ohji S."/>
            <person name="Ichikawa N."/>
        </authorList>
    </citation>
    <scope>NUCLEOTIDE SEQUENCE [LARGE SCALE GENOMIC DNA]</scope>
    <source>
        <strain evidence="3 4">NBRC 106135</strain>
    </source>
</reference>
<dbReference type="AlphaFoldDB" id="A0A512BK04"/>
<evidence type="ECO:0000313" key="4">
    <source>
        <dbReference type="Proteomes" id="UP000321513"/>
    </source>
</evidence>
<dbReference type="Proteomes" id="UP000321513">
    <property type="component" value="Unassembled WGS sequence"/>
</dbReference>
<gene>
    <name evidence="3" type="ORF">SAE01_47210</name>
</gene>
<keyword evidence="3" id="KW-0378">Hydrolase</keyword>
<dbReference type="EMBL" id="BJYT01000046">
    <property type="protein sequence ID" value="GEO12225.1"/>
    <property type="molecule type" value="Genomic_DNA"/>
</dbReference>
<sequence length="210" mass="23849">MKKLVALSALALCLASFAPRLRHYQNEKWISLFDGKSLNGWKVGENAETFKVEDGTIVVNGNTAHLFYDGLAMNHDFKNFEFKAKVMTFPGSNSGIYFHTAYQEKGWPSKGYEVQVNNSHTDWRRTGSLYSVDDVKEVYVKDNEWYTESITVQGKRIIIKVNDRTVVDYTEPDNVNKPGGRMISNGTFALQGHDPKSKVLFKDIMVRALP</sequence>